<protein>
    <submittedName>
        <fullName evidence="2">Transcriptional regulator</fullName>
    </submittedName>
</protein>
<gene>
    <name evidence="2" type="ORF">MBOE_32310</name>
</gene>
<feature type="region of interest" description="Disordered" evidence="1">
    <location>
        <begin position="170"/>
        <end position="202"/>
    </location>
</feature>
<proteinExistence type="predicted"/>
<dbReference type="EMBL" id="AP022579">
    <property type="protein sequence ID" value="BBX91582.1"/>
    <property type="molecule type" value="Genomic_DNA"/>
</dbReference>
<dbReference type="InterPro" id="IPR036388">
    <property type="entry name" value="WH-like_DNA-bd_sf"/>
</dbReference>
<dbReference type="Proteomes" id="UP000466683">
    <property type="component" value="Chromosome"/>
</dbReference>
<evidence type="ECO:0000313" key="2">
    <source>
        <dbReference type="EMBL" id="BBX91582.1"/>
    </source>
</evidence>
<keyword evidence="3" id="KW-1185">Reference proteome</keyword>
<dbReference type="InterPro" id="IPR051677">
    <property type="entry name" value="AfsR-DnrI-RedD_regulator"/>
</dbReference>
<dbReference type="PANTHER" id="PTHR35807">
    <property type="entry name" value="TRANSCRIPTIONAL REGULATOR REDD-RELATED"/>
    <property type="match status" value="1"/>
</dbReference>
<name>A0ABN5ZEL7_9MYCO</name>
<accession>A0ABN5ZEL7</accession>
<sequence>MAAARLEDDRVSKQFTLNLLGEFAVYRDMEPVVLPPSCRRLVALTAVKRRELHRSWVCDLLWPGSPPQKAVSSLRSALWRLRPLGADCLLVVEHQYVSLAPEVKVDWHEALALHEAMAVIDGRPAPATSHPVLRRLARSGDLLEGWPDPWCAAERDRYRAIKRSVLDAPDSPARQVTHYAVPGSRPGSHGGRHHNDNAGCRP</sequence>
<evidence type="ECO:0000256" key="1">
    <source>
        <dbReference type="SAM" id="MobiDB-lite"/>
    </source>
</evidence>
<evidence type="ECO:0000313" key="3">
    <source>
        <dbReference type="Proteomes" id="UP000466683"/>
    </source>
</evidence>
<reference evidence="2 3" key="1">
    <citation type="journal article" date="2019" name="Emerg. Microbes Infect.">
        <title>Comprehensive subspecies identification of 175 nontuberculous mycobacteria species based on 7547 genomic profiles.</title>
        <authorList>
            <person name="Matsumoto Y."/>
            <person name="Kinjo T."/>
            <person name="Motooka D."/>
            <person name="Nabeya D."/>
            <person name="Jung N."/>
            <person name="Uechi K."/>
            <person name="Horii T."/>
            <person name="Iida T."/>
            <person name="Fujita J."/>
            <person name="Nakamura S."/>
        </authorList>
    </citation>
    <scope>NUCLEOTIDE SEQUENCE [LARGE SCALE GENOMIC DNA]</scope>
    <source>
        <strain evidence="2 3">JCM 15653</strain>
    </source>
</reference>
<organism evidence="2 3">
    <name type="scientific">Mycolicibacterium boenickei</name>
    <dbReference type="NCBI Taxonomy" id="146017"/>
    <lineage>
        <taxon>Bacteria</taxon>
        <taxon>Bacillati</taxon>
        <taxon>Actinomycetota</taxon>
        <taxon>Actinomycetes</taxon>
        <taxon>Mycobacteriales</taxon>
        <taxon>Mycobacteriaceae</taxon>
        <taxon>Mycolicibacterium</taxon>
    </lineage>
</organism>
<dbReference type="Gene3D" id="1.10.10.10">
    <property type="entry name" value="Winged helix-like DNA-binding domain superfamily/Winged helix DNA-binding domain"/>
    <property type="match status" value="1"/>
</dbReference>